<dbReference type="SUPFAM" id="SSF55821">
    <property type="entry name" value="YrdC/RibB"/>
    <property type="match status" value="1"/>
</dbReference>
<keyword evidence="3" id="KW-1185">Reference proteome</keyword>
<dbReference type="NCBIfam" id="TIGR00057">
    <property type="entry name" value="L-threonylcarbamoyladenylate synthase"/>
    <property type="match status" value="1"/>
</dbReference>
<dbReference type="GO" id="GO:0061710">
    <property type="term" value="F:L-threonylcarbamoyladenylate synthase"/>
    <property type="evidence" value="ECO:0007669"/>
    <property type="project" value="UniProtKB-EC"/>
</dbReference>
<evidence type="ECO:0000313" key="3">
    <source>
        <dbReference type="Proteomes" id="UP001610063"/>
    </source>
</evidence>
<dbReference type="EC" id="2.7.7.87" evidence="2"/>
<reference evidence="2 3" key="1">
    <citation type="journal article" date="2013" name="Int. J. Syst. Evol. Microbiol.">
        <title>Marinoscillum luteum sp. nov., isolated from marine sediment.</title>
        <authorList>
            <person name="Cha I.T."/>
            <person name="Park S.J."/>
            <person name="Kim S.J."/>
            <person name="Kim J.G."/>
            <person name="Jung M.Y."/>
            <person name="Shin K.S."/>
            <person name="Kwon K.K."/>
            <person name="Yang S.H."/>
            <person name="Seo Y.S."/>
            <person name="Rhee S.K."/>
        </authorList>
    </citation>
    <scope>NUCLEOTIDE SEQUENCE [LARGE SCALE GENOMIC DNA]</scope>
    <source>
        <strain evidence="2 3">KCTC 23939</strain>
    </source>
</reference>
<sequence length="209" mass="23180">MSAELIKLYPENPEEKKVRHIVDVLRNGGLVIYPTDTVYGIGCDIFNSRALDRLKMLKGIKGKDLNLSFICYDLSQLSEYARHVETPVFKLMKKCFPGPYTFILESSSKVPKILNAKKKTVGIRVPDNNIPRDIVKILGNPIITTSIHDEDEIVEYSTDPSLIYEEFEGLVDVIIDGGPGGNQPSTVIDCTGAAPVVIRHGMGDIAQYL</sequence>
<evidence type="ECO:0000259" key="1">
    <source>
        <dbReference type="PROSITE" id="PS51163"/>
    </source>
</evidence>
<dbReference type="PROSITE" id="PS51163">
    <property type="entry name" value="YRDC"/>
    <property type="match status" value="1"/>
</dbReference>
<dbReference type="PANTHER" id="PTHR42828:SF3">
    <property type="entry name" value="THREONYLCARBAMOYL-AMP SYNTHASE"/>
    <property type="match status" value="1"/>
</dbReference>
<keyword evidence="2" id="KW-0548">Nucleotidyltransferase</keyword>
<dbReference type="RefSeq" id="WP_159582404.1">
    <property type="nucleotide sequence ID" value="NZ_JBIPKE010000018.1"/>
</dbReference>
<feature type="domain" description="YrdC-like" evidence="1">
    <location>
        <begin position="15"/>
        <end position="203"/>
    </location>
</feature>
<name>A0ABW7NAJ7_9BACT</name>
<comment type="caution">
    <text evidence="2">The sequence shown here is derived from an EMBL/GenBank/DDBJ whole genome shotgun (WGS) entry which is preliminary data.</text>
</comment>
<dbReference type="PANTHER" id="PTHR42828">
    <property type="entry name" value="DHBP SYNTHASE RIBB-LIKE ALPHA/BETA DOMAIN-CONTAINING PROTEIN"/>
    <property type="match status" value="1"/>
</dbReference>
<dbReference type="InterPro" id="IPR052532">
    <property type="entry name" value="SUA5_domain"/>
</dbReference>
<dbReference type="EMBL" id="JBIPKE010000018">
    <property type="protein sequence ID" value="MFH6984663.1"/>
    <property type="molecule type" value="Genomic_DNA"/>
</dbReference>
<proteinExistence type="predicted"/>
<dbReference type="InterPro" id="IPR006070">
    <property type="entry name" value="Sua5-like_dom"/>
</dbReference>
<accession>A0ABW7NAJ7</accession>
<gene>
    <name evidence="2" type="ORF">ACHKAR_14505</name>
</gene>
<dbReference type="InterPro" id="IPR017945">
    <property type="entry name" value="DHBP_synth_RibB-like_a/b_dom"/>
</dbReference>
<dbReference type="Proteomes" id="UP001610063">
    <property type="component" value="Unassembled WGS sequence"/>
</dbReference>
<organism evidence="2 3">
    <name type="scientific">Marinoscillum luteum</name>
    <dbReference type="NCBI Taxonomy" id="861051"/>
    <lineage>
        <taxon>Bacteria</taxon>
        <taxon>Pseudomonadati</taxon>
        <taxon>Bacteroidota</taxon>
        <taxon>Cytophagia</taxon>
        <taxon>Cytophagales</taxon>
        <taxon>Reichenbachiellaceae</taxon>
        <taxon>Marinoscillum</taxon>
    </lineage>
</organism>
<keyword evidence="2" id="KW-0808">Transferase</keyword>
<dbReference type="Gene3D" id="3.90.870.10">
    <property type="entry name" value="DHBP synthase"/>
    <property type="match status" value="1"/>
</dbReference>
<protein>
    <submittedName>
        <fullName evidence="2">L-threonylcarbamoyladenylate synthase</fullName>
        <ecNumber evidence="2">2.7.7.87</ecNumber>
    </submittedName>
</protein>
<evidence type="ECO:0000313" key="2">
    <source>
        <dbReference type="EMBL" id="MFH6984663.1"/>
    </source>
</evidence>
<dbReference type="Pfam" id="PF01300">
    <property type="entry name" value="Sua5_yciO_yrdC"/>
    <property type="match status" value="1"/>
</dbReference>